<feature type="non-terminal residue" evidence="1">
    <location>
        <position position="31"/>
    </location>
</feature>
<name>A0A0F8Z904_9ZZZZ</name>
<organism evidence="1">
    <name type="scientific">marine sediment metagenome</name>
    <dbReference type="NCBI Taxonomy" id="412755"/>
    <lineage>
        <taxon>unclassified sequences</taxon>
        <taxon>metagenomes</taxon>
        <taxon>ecological metagenomes</taxon>
    </lineage>
</organism>
<dbReference type="AlphaFoldDB" id="A0A0F8Z904"/>
<proteinExistence type="predicted"/>
<protein>
    <submittedName>
        <fullName evidence="1">Uncharacterized protein</fullName>
    </submittedName>
</protein>
<sequence>MPHHYPEDQSQENLKKIRRDNVCAVCGRQLA</sequence>
<reference evidence="1" key="1">
    <citation type="journal article" date="2015" name="Nature">
        <title>Complex archaea that bridge the gap between prokaryotes and eukaryotes.</title>
        <authorList>
            <person name="Spang A."/>
            <person name="Saw J.H."/>
            <person name="Jorgensen S.L."/>
            <person name="Zaremba-Niedzwiedzka K."/>
            <person name="Martijn J."/>
            <person name="Lind A.E."/>
            <person name="van Eijk R."/>
            <person name="Schleper C."/>
            <person name="Guy L."/>
            <person name="Ettema T.J."/>
        </authorList>
    </citation>
    <scope>NUCLEOTIDE SEQUENCE</scope>
</reference>
<evidence type="ECO:0000313" key="1">
    <source>
        <dbReference type="EMBL" id="KKK56566.1"/>
    </source>
</evidence>
<dbReference type="EMBL" id="LAZR01064927">
    <property type="protein sequence ID" value="KKK56566.1"/>
    <property type="molecule type" value="Genomic_DNA"/>
</dbReference>
<comment type="caution">
    <text evidence="1">The sequence shown here is derived from an EMBL/GenBank/DDBJ whole genome shotgun (WGS) entry which is preliminary data.</text>
</comment>
<gene>
    <name evidence="1" type="ORF">LCGC14_3063230</name>
</gene>
<accession>A0A0F8Z904</accession>